<dbReference type="Proteomes" id="UP000245626">
    <property type="component" value="Unassembled WGS sequence"/>
</dbReference>
<protein>
    <submittedName>
        <fullName evidence="1">Uncharacterized protein</fullName>
    </submittedName>
</protein>
<proteinExistence type="predicted"/>
<sequence>MSMEDPAEIAALATEFISGLDNLPQEVSHIVKEIEHKDAKVQDILPKIASREAQLRELLMKGGGGSSGILSEADRVKAEKLVDKIRSDYARADEWSAQKEILSMRMWRAVHAHHSRLNDEMSRISPHVLASIVGPSALAAPQIPALTNLPVALAGLRSPAGEFDIHTPGGLKRKAGALSPALAGALPATPLSGRGAGGGSGRWGGRTTPVDSGTPAPSDKLGQSGRSGSGTGRKSRGGGMAGSAGRGLHGSSALSTDGAGAGSLGGIESEAHEGEEGEEKDETLYCFCQRVSFGEMIGCDSDDPECKEWFHIGCVGVSKPLPQKWYCAECAQKLKNKRRR</sequence>
<evidence type="ECO:0000313" key="1">
    <source>
        <dbReference type="EMBL" id="PWN53326.1"/>
    </source>
</evidence>
<name>A0ACD0P5R5_9BASI</name>
<reference evidence="1 2" key="1">
    <citation type="journal article" date="2018" name="Mol. Biol. Evol.">
        <title>Broad Genomic Sampling Reveals a Smut Pathogenic Ancestry of the Fungal Clade Ustilaginomycotina.</title>
        <authorList>
            <person name="Kijpornyongpan T."/>
            <person name="Mondo S.J."/>
            <person name="Barry K."/>
            <person name="Sandor L."/>
            <person name="Lee J."/>
            <person name="Lipzen A."/>
            <person name="Pangilinan J."/>
            <person name="LaButti K."/>
            <person name="Hainaut M."/>
            <person name="Henrissat B."/>
            <person name="Grigoriev I.V."/>
            <person name="Spatafora J.W."/>
            <person name="Aime M.C."/>
        </authorList>
    </citation>
    <scope>NUCLEOTIDE SEQUENCE [LARGE SCALE GENOMIC DNA]</scope>
    <source>
        <strain evidence="1 2">SA 807</strain>
    </source>
</reference>
<keyword evidence="2" id="KW-1185">Reference proteome</keyword>
<accession>A0ACD0P5R5</accession>
<dbReference type="EMBL" id="KZ819731">
    <property type="protein sequence ID" value="PWN53326.1"/>
    <property type="molecule type" value="Genomic_DNA"/>
</dbReference>
<gene>
    <name evidence="1" type="ORF">IE53DRAFT_384214</name>
</gene>
<organism evidence="1 2">
    <name type="scientific">Violaceomyces palustris</name>
    <dbReference type="NCBI Taxonomy" id="1673888"/>
    <lineage>
        <taxon>Eukaryota</taxon>
        <taxon>Fungi</taxon>
        <taxon>Dikarya</taxon>
        <taxon>Basidiomycota</taxon>
        <taxon>Ustilaginomycotina</taxon>
        <taxon>Ustilaginomycetes</taxon>
        <taxon>Violaceomycetales</taxon>
        <taxon>Violaceomycetaceae</taxon>
        <taxon>Violaceomyces</taxon>
    </lineage>
</organism>
<evidence type="ECO:0000313" key="2">
    <source>
        <dbReference type="Proteomes" id="UP000245626"/>
    </source>
</evidence>